<dbReference type="RefSeq" id="WP_329266006.1">
    <property type="nucleotide sequence ID" value="NZ_CP109011.1"/>
</dbReference>
<keyword evidence="1" id="KW-0472">Membrane</keyword>
<accession>A0ABZ1X0H3</accession>
<keyword evidence="1" id="KW-0812">Transmembrane</keyword>
<reference evidence="2" key="1">
    <citation type="submission" date="2022-10" db="EMBL/GenBank/DDBJ databases">
        <title>The complete genomes of actinobacterial strains from the NBC collection.</title>
        <authorList>
            <person name="Joergensen T.S."/>
            <person name="Alvarez Arevalo M."/>
            <person name="Sterndorff E.B."/>
            <person name="Faurdal D."/>
            <person name="Vuksanovic O."/>
            <person name="Mourched A.-S."/>
            <person name="Charusanti P."/>
            <person name="Shaw S."/>
            <person name="Blin K."/>
            <person name="Weber T."/>
        </authorList>
    </citation>
    <scope>NUCLEOTIDE SEQUENCE</scope>
    <source>
        <strain evidence="2">NBC_00686</strain>
    </source>
</reference>
<evidence type="ECO:0000313" key="3">
    <source>
        <dbReference type="Proteomes" id="UP001432168"/>
    </source>
</evidence>
<organism evidence="2 3">
    <name type="scientific">Streptomyces pseudovenezuelae</name>
    <dbReference type="NCBI Taxonomy" id="67350"/>
    <lineage>
        <taxon>Bacteria</taxon>
        <taxon>Bacillati</taxon>
        <taxon>Actinomycetota</taxon>
        <taxon>Actinomycetes</taxon>
        <taxon>Kitasatosporales</taxon>
        <taxon>Streptomycetaceae</taxon>
        <taxon>Streptomyces</taxon>
        <taxon>Streptomyces aurantiacus group</taxon>
    </lineage>
</organism>
<sequence>MTQTDTEKVTERGTPGRTRWGVFLTIVAVPTLVVAALIAVLVAWLFTDDSVAADVKKTSCAEALAFGGTKLPQGARDAWCGLEAGPEPRYTARFRMPRDEIDAWVAAGFPQGPALRTTQCGDAQVDACLNAGPVAGERASVQIDITHDSRKWSEVRFVAFTS</sequence>
<feature type="transmembrane region" description="Helical" evidence="1">
    <location>
        <begin position="20"/>
        <end position="47"/>
    </location>
</feature>
<protein>
    <recommendedName>
        <fullName evidence="4">Flp pilus-assembly TadG-like N-terminal domain-containing protein</fullName>
    </recommendedName>
</protein>
<dbReference type="EMBL" id="CP109011">
    <property type="protein sequence ID" value="WUT45093.1"/>
    <property type="molecule type" value="Genomic_DNA"/>
</dbReference>
<evidence type="ECO:0000256" key="1">
    <source>
        <dbReference type="SAM" id="Phobius"/>
    </source>
</evidence>
<proteinExistence type="predicted"/>
<evidence type="ECO:0000313" key="2">
    <source>
        <dbReference type="EMBL" id="WUT45093.1"/>
    </source>
</evidence>
<evidence type="ECO:0008006" key="4">
    <source>
        <dbReference type="Google" id="ProtNLM"/>
    </source>
</evidence>
<gene>
    <name evidence="2" type="ORF">OG929_23605</name>
</gene>
<name>A0ABZ1X0H3_9ACTN</name>
<dbReference type="Proteomes" id="UP001432168">
    <property type="component" value="Chromosome"/>
</dbReference>
<keyword evidence="3" id="KW-1185">Reference proteome</keyword>
<keyword evidence="1" id="KW-1133">Transmembrane helix</keyword>